<dbReference type="InterPro" id="IPR011016">
    <property type="entry name" value="Znf_RING-CH"/>
</dbReference>
<feature type="transmembrane region" description="Helical" evidence="4">
    <location>
        <begin position="153"/>
        <end position="172"/>
    </location>
</feature>
<keyword evidence="4" id="KW-1133">Transmembrane helix</keyword>
<keyword evidence="7" id="KW-1185">Reference proteome</keyword>
<reference evidence="6 7" key="1">
    <citation type="journal article" date="2023" name="G3 (Bethesda)">
        <title>A chromosome-length genome assembly and annotation of blackberry (Rubus argutus, cv. 'Hillquist').</title>
        <authorList>
            <person name="Bruna T."/>
            <person name="Aryal R."/>
            <person name="Dudchenko O."/>
            <person name="Sargent D.J."/>
            <person name="Mead D."/>
            <person name="Buti M."/>
            <person name="Cavallini A."/>
            <person name="Hytonen T."/>
            <person name="Andres J."/>
            <person name="Pham M."/>
            <person name="Weisz D."/>
            <person name="Mascagni F."/>
            <person name="Usai G."/>
            <person name="Natali L."/>
            <person name="Bassil N."/>
            <person name="Fernandez G.E."/>
            <person name="Lomsadze A."/>
            <person name="Armour M."/>
            <person name="Olukolu B."/>
            <person name="Poorten T."/>
            <person name="Britton C."/>
            <person name="Davik J."/>
            <person name="Ashrafi H."/>
            <person name="Aiden E.L."/>
            <person name="Borodovsky M."/>
            <person name="Worthington M."/>
        </authorList>
    </citation>
    <scope>NUCLEOTIDE SEQUENCE [LARGE SCALE GENOMIC DNA]</scope>
    <source>
        <strain evidence="6">PI 553951</strain>
    </source>
</reference>
<dbReference type="Proteomes" id="UP001457282">
    <property type="component" value="Unassembled WGS sequence"/>
</dbReference>
<dbReference type="GO" id="GO:0004842">
    <property type="term" value="F:ubiquitin-protein transferase activity"/>
    <property type="evidence" value="ECO:0007669"/>
    <property type="project" value="TreeGrafter"/>
</dbReference>
<evidence type="ECO:0000256" key="3">
    <source>
        <dbReference type="ARBA" id="ARBA00022833"/>
    </source>
</evidence>
<dbReference type="EMBL" id="JBEDUW010000004">
    <property type="protein sequence ID" value="KAK9933237.1"/>
    <property type="molecule type" value="Genomic_DNA"/>
</dbReference>
<dbReference type="PANTHER" id="PTHR23012:SF215">
    <property type="entry name" value="RING_FYVE_PHD ZINC FINGER SUPERFAMILY PROTEIN"/>
    <property type="match status" value="1"/>
</dbReference>
<organism evidence="6 7">
    <name type="scientific">Rubus argutus</name>
    <name type="common">Southern blackberry</name>
    <dbReference type="NCBI Taxonomy" id="59490"/>
    <lineage>
        <taxon>Eukaryota</taxon>
        <taxon>Viridiplantae</taxon>
        <taxon>Streptophyta</taxon>
        <taxon>Embryophyta</taxon>
        <taxon>Tracheophyta</taxon>
        <taxon>Spermatophyta</taxon>
        <taxon>Magnoliopsida</taxon>
        <taxon>eudicotyledons</taxon>
        <taxon>Gunneridae</taxon>
        <taxon>Pentapetalae</taxon>
        <taxon>rosids</taxon>
        <taxon>fabids</taxon>
        <taxon>Rosales</taxon>
        <taxon>Rosaceae</taxon>
        <taxon>Rosoideae</taxon>
        <taxon>Rosoideae incertae sedis</taxon>
        <taxon>Rubus</taxon>
    </lineage>
</organism>
<accession>A0AAW1X992</accession>
<name>A0AAW1X992_RUBAR</name>
<evidence type="ECO:0000256" key="2">
    <source>
        <dbReference type="ARBA" id="ARBA00022771"/>
    </source>
</evidence>
<dbReference type="GO" id="GO:0016020">
    <property type="term" value="C:membrane"/>
    <property type="evidence" value="ECO:0007669"/>
    <property type="project" value="TreeGrafter"/>
</dbReference>
<dbReference type="Gene3D" id="3.30.40.10">
    <property type="entry name" value="Zinc/RING finger domain, C3HC4 (zinc finger)"/>
    <property type="match status" value="1"/>
</dbReference>
<dbReference type="PROSITE" id="PS51292">
    <property type="entry name" value="ZF_RING_CH"/>
    <property type="match status" value="1"/>
</dbReference>
<feature type="domain" description="RING-CH-type" evidence="5">
    <location>
        <begin position="36"/>
        <end position="96"/>
    </location>
</feature>
<protein>
    <recommendedName>
        <fullName evidence="5">RING-CH-type domain-containing protein</fullName>
    </recommendedName>
</protein>
<proteinExistence type="predicted"/>
<keyword evidence="3" id="KW-0862">Zinc</keyword>
<dbReference type="Pfam" id="PF12906">
    <property type="entry name" value="RINGv"/>
    <property type="match status" value="1"/>
</dbReference>
<dbReference type="SUPFAM" id="SSF57850">
    <property type="entry name" value="RING/U-box"/>
    <property type="match status" value="1"/>
</dbReference>
<dbReference type="AlphaFoldDB" id="A0AAW1X992"/>
<dbReference type="GO" id="GO:0016567">
    <property type="term" value="P:protein ubiquitination"/>
    <property type="evidence" value="ECO:0007669"/>
    <property type="project" value="TreeGrafter"/>
</dbReference>
<dbReference type="InterPro" id="IPR033275">
    <property type="entry name" value="MARCH-like"/>
</dbReference>
<sequence length="186" mass="21012">MESSSTDKLEVSISLDVAELHSEEMENKHMLEEEQSISSSYGECRICQVEDSIDEMDAPCRCNGTLKFAHRDCIQQWINLRYKTTCEICIQPYEGGYTITVPPPAPPPQPTRREVVEAIRARRAYVTVDAEIYRARLNAANSAILGRSVLCRIAPFIVICFYILVITGNIGPEFDQLLRLRRPSAS</sequence>
<gene>
    <name evidence="6" type="ORF">M0R45_020440</name>
</gene>
<keyword evidence="1" id="KW-0479">Metal-binding</keyword>
<keyword evidence="4" id="KW-0812">Transmembrane</keyword>
<dbReference type="GO" id="GO:0008270">
    <property type="term" value="F:zinc ion binding"/>
    <property type="evidence" value="ECO:0007669"/>
    <property type="project" value="UniProtKB-KW"/>
</dbReference>
<evidence type="ECO:0000256" key="4">
    <source>
        <dbReference type="SAM" id="Phobius"/>
    </source>
</evidence>
<evidence type="ECO:0000259" key="5">
    <source>
        <dbReference type="PROSITE" id="PS51292"/>
    </source>
</evidence>
<evidence type="ECO:0000313" key="7">
    <source>
        <dbReference type="Proteomes" id="UP001457282"/>
    </source>
</evidence>
<comment type="caution">
    <text evidence="6">The sequence shown here is derived from an EMBL/GenBank/DDBJ whole genome shotgun (WGS) entry which is preliminary data.</text>
</comment>
<dbReference type="CDD" id="cd16495">
    <property type="entry name" value="RING_CH-C4HC3_MARCH"/>
    <property type="match status" value="1"/>
</dbReference>
<dbReference type="SMART" id="SM00744">
    <property type="entry name" value="RINGv"/>
    <property type="match status" value="1"/>
</dbReference>
<evidence type="ECO:0000256" key="1">
    <source>
        <dbReference type="ARBA" id="ARBA00022723"/>
    </source>
</evidence>
<keyword evidence="4" id="KW-0472">Membrane</keyword>
<dbReference type="PANTHER" id="PTHR23012">
    <property type="entry name" value="RING/FYVE/PHD ZINC FINGER DOMAIN-CONTAINING"/>
    <property type="match status" value="1"/>
</dbReference>
<dbReference type="InterPro" id="IPR013083">
    <property type="entry name" value="Znf_RING/FYVE/PHD"/>
</dbReference>
<evidence type="ECO:0000313" key="6">
    <source>
        <dbReference type="EMBL" id="KAK9933237.1"/>
    </source>
</evidence>
<keyword evidence="2" id="KW-0863">Zinc-finger</keyword>